<keyword evidence="1" id="KW-0808">Transferase</keyword>
<evidence type="ECO:0000313" key="8">
    <source>
        <dbReference type="EMBL" id="CAG7604249.1"/>
    </source>
</evidence>
<feature type="compositionally biased region" description="Low complexity" evidence="4">
    <location>
        <begin position="137"/>
        <end position="164"/>
    </location>
</feature>
<dbReference type="CDD" id="cd16917">
    <property type="entry name" value="HATPase_UhpB-NarQ-NarX-like"/>
    <property type="match status" value="1"/>
</dbReference>
<sequence>MTTTTPLVRSREDRLLGGVCAGLAMHLGLPVVWVRGGMLVFALFGGAGAIFYVWLWVTVPRDTGDLVPPMRRALTRPGPPAAAASGADSASVPAAPFVSGGGPIASGSASMSAVPASAVAAAPAVRNDDLAAEGAASPSAVPVAGPVPGSSPASHPSSPSGALPDDAGARSRQRWPVAELLLGGALLIAGIGLVLAQIGIGVDLGLVLPGMVVLVGVGLAWWQIADRDRPERHQLPRVLGALGLVAVGVLTFFVTARQPSALTVIAAALAVLAGVALALAPWVLRVNRDLIAERAGRAREAERAEIAAHLHDSVLQTLAAIQQRSEPGSDVARLARGQERELRDWLFRGADGAEAPARERLEVELRTHAVALEEAHAVRFEVVVVGAREGALAPESIVAAAREAMLNAARHAGGEVSVYAEFTPDRVAIDVTDRGPGIALDALPEGRMGVRESIVGRMERAGGTARIVPGPSGSGTSVRLAMPMRNPEPPLTEGTNDAGD</sequence>
<dbReference type="EMBL" id="CAJVAP010000006">
    <property type="protein sequence ID" value="CAG7604249.1"/>
    <property type="molecule type" value="Genomic_DNA"/>
</dbReference>
<dbReference type="Proteomes" id="UP000693892">
    <property type="component" value="Unassembled WGS sequence"/>
</dbReference>
<keyword evidence="5" id="KW-1133">Transmembrane helix</keyword>
<feature type="transmembrane region" description="Helical" evidence="5">
    <location>
        <begin position="262"/>
        <end position="284"/>
    </location>
</feature>
<feature type="domain" description="Phage shock protein PspC N-terminal" evidence="7">
    <location>
        <begin position="6"/>
        <end position="61"/>
    </location>
</feature>
<dbReference type="InterPro" id="IPR007168">
    <property type="entry name" value="Phageshock_PspC_N"/>
</dbReference>
<comment type="caution">
    <text evidence="8">The sequence shown here is derived from an EMBL/GenBank/DDBJ whole genome shotgun (WGS) entry which is preliminary data.</text>
</comment>
<proteinExistence type="predicted"/>
<dbReference type="GO" id="GO:0016301">
    <property type="term" value="F:kinase activity"/>
    <property type="evidence" value="ECO:0007669"/>
    <property type="project" value="UniProtKB-KW"/>
</dbReference>
<evidence type="ECO:0000259" key="7">
    <source>
        <dbReference type="Pfam" id="PF04024"/>
    </source>
</evidence>
<accession>A0A916NMB3</accession>
<keyword evidence="3" id="KW-0902">Two-component regulatory system</keyword>
<dbReference type="Pfam" id="PF02518">
    <property type="entry name" value="HATPase_c"/>
    <property type="match status" value="1"/>
</dbReference>
<dbReference type="RefSeq" id="WP_218114345.1">
    <property type="nucleotide sequence ID" value="NZ_CAJVAP010000006.1"/>
</dbReference>
<name>A0A916NMB3_9MICO</name>
<evidence type="ECO:0000256" key="5">
    <source>
        <dbReference type="SAM" id="Phobius"/>
    </source>
</evidence>
<reference evidence="8" key="1">
    <citation type="submission" date="2021-06" db="EMBL/GenBank/DDBJ databases">
        <authorList>
            <person name="Criscuolo A."/>
        </authorList>
    </citation>
    <scope>NUCLEOTIDE SEQUENCE</scope>
    <source>
        <strain evidence="8">CIP111803</strain>
    </source>
</reference>
<dbReference type="Pfam" id="PF04024">
    <property type="entry name" value="PspC"/>
    <property type="match status" value="1"/>
</dbReference>
<evidence type="ECO:0008006" key="10">
    <source>
        <dbReference type="Google" id="ProtNLM"/>
    </source>
</evidence>
<feature type="transmembrane region" description="Helical" evidence="5">
    <location>
        <begin position="206"/>
        <end position="225"/>
    </location>
</feature>
<feature type="region of interest" description="Disordered" evidence="4">
    <location>
        <begin position="137"/>
        <end position="169"/>
    </location>
</feature>
<protein>
    <recommendedName>
        <fullName evidence="10">Phage shock protein C (PspC) family protein</fullName>
    </recommendedName>
</protein>
<feature type="domain" description="Histidine kinase/HSP90-like ATPase" evidence="6">
    <location>
        <begin position="397"/>
        <end position="485"/>
    </location>
</feature>
<keyword evidence="5" id="KW-0472">Membrane</keyword>
<evidence type="ECO:0000256" key="2">
    <source>
        <dbReference type="ARBA" id="ARBA00022777"/>
    </source>
</evidence>
<dbReference type="InterPro" id="IPR003594">
    <property type="entry name" value="HATPase_dom"/>
</dbReference>
<feature type="transmembrane region" description="Helical" evidence="5">
    <location>
        <begin position="180"/>
        <end position="200"/>
    </location>
</feature>
<gene>
    <name evidence="8" type="ORF">LEUCIP111803_00718</name>
</gene>
<organism evidence="8 9">
    <name type="scientific">Leucobacter soli</name>
    <dbReference type="NCBI Taxonomy" id="2812850"/>
    <lineage>
        <taxon>Bacteria</taxon>
        <taxon>Bacillati</taxon>
        <taxon>Actinomycetota</taxon>
        <taxon>Actinomycetes</taxon>
        <taxon>Micrococcales</taxon>
        <taxon>Microbacteriaceae</taxon>
        <taxon>Leucobacter</taxon>
    </lineage>
</organism>
<keyword evidence="2" id="KW-0418">Kinase</keyword>
<keyword evidence="5" id="KW-0812">Transmembrane</keyword>
<evidence type="ECO:0000256" key="1">
    <source>
        <dbReference type="ARBA" id="ARBA00022679"/>
    </source>
</evidence>
<dbReference type="AlphaFoldDB" id="A0A916NMB3"/>
<evidence type="ECO:0000256" key="4">
    <source>
        <dbReference type="SAM" id="MobiDB-lite"/>
    </source>
</evidence>
<feature type="transmembrane region" description="Helical" evidence="5">
    <location>
        <begin position="237"/>
        <end position="256"/>
    </location>
</feature>
<evidence type="ECO:0000256" key="3">
    <source>
        <dbReference type="ARBA" id="ARBA00023012"/>
    </source>
</evidence>
<evidence type="ECO:0000259" key="6">
    <source>
        <dbReference type="Pfam" id="PF02518"/>
    </source>
</evidence>
<dbReference type="InterPro" id="IPR050482">
    <property type="entry name" value="Sensor_HK_TwoCompSys"/>
</dbReference>
<dbReference type="GO" id="GO:0000160">
    <property type="term" value="P:phosphorelay signal transduction system"/>
    <property type="evidence" value="ECO:0007669"/>
    <property type="project" value="UniProtKB-KW"/>
</dbReference>
<dbReference type="PANTHER" id="PTHR24421:SF61">
    <property type="entry name" value="OXYGEN SENSOR HISTIDINE KINASE NREB"/>
    <property type="match status" value="1"/>
</dbReference>
<feature type="region of interest" description="Disordered" evidence="4">
    <location>
        <begin position="464"/>
        <end position="500"/>
    </location>
</feature>
<keyword evidence="9" id="KW-1185">Reference proteome</keyword>
<dbReference type="PANTHER" id="PTHR24421">
    <property type="entry name" value="NITRATE/NITRITE SENSOR PROTEIN NARX-RELATED"/>
    <property type="match status" value="1"/>
</dbReference>
<feature type="transmembrane region" description="Helical" evidence="5">
    <location>
        <begin position="39"/>
        <end position="57"/>
    </location>
</feature>
<evidence type="ECO:0000313" key="9">
    <source>
        <dbReference type="Proteomes" id="UP000693892"/>
    </source>
</evidence>